<evidence type="ECO:0000256" key="1">
    <source>
        <dbReference type="SAM" id="SignalP"/>
    </source>
</evidence>
<feature type="signal peptide" evidence="1">
    <location>
        <begin position="1"/>
        <end position="28"/>
    </location>
</feature>
<dbReference type="RefSeq" id="WP_206254086.1">
    <property type="nucleotide sequence ID" value="NZ_CP071060.1"/>
</dbReference>
<protein>
    <recommendedName>
        <fullName evidence="4">EF-hand domain-containing protein</fullName>
    </recommendedName>
</protein>
<dbReference type="EMBL" id="CP071060">
    <property type="protein sequence ID" value="QSI76393.1"/>
    <property type="molecule type" value="Genomic_DNA"/>
</dbReference>
<evidence type="ECO:0008006" key="4">
    <source>
        <dbReference type="Google" id="ProtNLM"/>
    </source>
</evidence>
<reference evidence="2 3" key="1">
    <citation type="submission" date="2021-02" db="EMBL/GenBank/DDBJ databases">
        <title>Niveibacterium changnyeongensis HC41.</title>
        <authorList>
            <person name="Kang M."/>
        </authorList>
    </citation>
    <scope>NUCLEOTIDE SEQUENCE [LARGE SCALE GENOMIC DNA]</scope>
    <source>
        <strain evidence="2 3">HC41</strain>
    </source>
</reference>
<keyword evidence="1" id="KW-0732">Signal</keyword>
<evidence type="ECO:0000313" key="3">
    <source>
        <dbReference type="Proteomes" id="UP000663570"/>
    </source>
</evidence>
<keyword evidence="3" id="KW-1185">Reference proteome</keyword>
<name>A0ABX7M6N0_9RHOO</name>
<feature type="chain" id="PRO_5045659123" description="EF-hand domain-containing protein" evidence="1">
    <location>
        <begin position="29"/>
        <end position="354"/>
    </location>
</feature>
<evidence type="ECO:0000313" key="2">
    <source>
        <dbReference type="EMBL" id="QSI76393.1"/>
    </source>
</evidence>
<proteinExistence type="predicted"/>
<gene>
    <name evidence="2" type="ORF">JY500_18320</name>
</gene>
<sequence>MFQSSTIPVLLTTAALSLTLAACGGGGAGEPPPPSPLPTDNTPTEITSDNMNMIAASGMLSAGIATFDAWLGGFSGANASSIVLRQFNAAVAVIPASTRISRSQATPPELAMSPPRPPELLIPISKSPCPDGGNIDISVLDSNGNSLADQNEPFRVTANTCKDGDETASGYFEIFITSLTWEGDVVSSADYVVSLSSFTASKGSRSNSLGGTLSVKLRSVAGHSETTMQGTPSIMHSDGERQLPIGYLDNSYHATVTKLDAGVQVDFSSRSRLGDGGVNTPLSGLVLTRTTNPIRYSADRKIVSGTIRISLEGKPATLDINFADDAATVALDVDGDGTVDTTRILTRQALEAVF</sequence>
<dbReference type="Proteomes" id="UP000663570">
    <property type="component" value="Chromosome"/>
</dbReference>
<organism evidence="2 3">
    <name type="scientific">Niveibacterium microcysteis</name>
    <dbReference type="NCBI Taxonomy" id="2811415"/>
    <lineage>
        <taxon>Bacteria</taxon>
        <taxon>Pseudomonadati</taxon>
        <taxon>Pseudomonadota</taxon>
        <taxon>Betaproteobacteria</taxon>
        <taxon>Rhodocyclales</taxon>
        <taxon>Rhodocyclaceae</taxon>
        <taxon>Niveibacterium</taxon>
    </lineage>
</organism>
<accession>A0ABX7M6N0</accession>